<dbReference type="Pfam" id="PF00498">
    <property type="entry name" value="FHA"/>
    <property type="match status" value="1"/>
</dbReference>
<dbReference type="Pfam" id="PF20232">
    <property type="entry name" value="T6SS_FHA_C"/>
    <property type="match status" value="1"/>
</dbReference>
<accession>A0ABT8DEA9</accession>
<evidence type="ECO:0000259" key="1">
    <source>
        <dbReference type="PROSITE" id="PS50006"/>
    </source>
</evidence>
<dbReference type="InterPro" id="IPR008984">
    <property type="entry name" value="SMAD_FHA_dom_sf"/>
</dbReference>
<dbReference type="InterPro" id="IPR000253">
    <property type="entry name" value="FHA_dom"/>
</dbReference>
<comment type="caution">
    <text evidence="2">The sequence shown here is derived from an EMBL/GenBank/DDBJ whole genome shotgun (WGS) entry which is preliminary data.</text>
</comment>
<dbReference type="NCBIfam" id="TIGR03354">
    <property type="entry name" value="VI_FHA"/>
    <property type="match status" value="1"/>
</dbReference>
<organism evidence="2 3">
    <name type="scientific">Paracoccus cavernae</name>
    <dbReference type="NCBI Taxonomy" id="1571207"/>
    <lineage>
        <taxon>Bacteria</taxon>
        <taxon>Pseudomonadati</taxon>
        <taxon>Pseudomonadota</taxon>
        <taxon>Alphaproteobacteria</taxon>
        <taxon>Rhodobacterales</taxon>
        <taxon>Paracoccaceae</taxon>
        <taxon>Paracoccus</taxon>
    </lineage>
</organism>
<name>A0ABT8DEA9_9RHOB</name>
<reference evidence="3" key="1">
    <citation type="journal article" date="2019" name="Int. J. Syst. Evol. Microbiol.">
        <title>The Global Catalogue of Microorganisms (GCM) 10K type strain sequencing project: providing services to taxonomists for standard genome sequencing and annotation.</title>
        <authorList>
            <consortium name="The Broad Institute Genomics Platform"/>
            <consortium name="The Broad Institute Genome Sequencing Center for Infectious Disease"/>
            <person name="Wu L."/>
            <person name="Ma J."/>
        </authorList>
    </citation>
    <scope>NUCLEOTIDE SEQUENCE [LARGE SCALE GENOMIC DNA]</scope>
    <source>
        <strain evidence="3">CECT 8482</strain>
    </source>
</reference>
<dbReference type="PROSITE" id="PS50006">
    <property type="entry name" value="FHA_DOMAIN"/>
    <property type="match status" value="1"/>
</dbReference>
<dbReference type="Proteomes" id="UP001243846">
    <property type="component" value="Unassembled WGS sequence"/>
</dbReference>
<dbReference type="SUPFAM" id="SSF49879">
    <property type="entry name" value="SMAD/FHA domain"/>
    <property type="match status" value="1"/>
</dbReference>
<dbReference type="CDD" id="cd00060">
    <property type="entry name" value="FHA"/>
    <property type="match status" value="1"/>
</dbReference>
<keyword evidence="3" id="KW-1185">Reference proteome</keyword>
<protein>
    <submittedName>
        <fullName evidence="2">Type VI secretion system-associated FHA domain protein TagH</fullName>
    </submittedName>
</protein>
<sequence>MSLTLLIENYQILDDGGPASIVVPEAGLQIGRREGMGWVLPDASRHISGHHLDVYFRDGAWWLRDQSTNGTFLHGMRHRLDGPHRLEHGDRFQIGQYVVVALMDAPSMNGGMNPGSLPSYGGPVFAQESEEDPWSVGSGQGGLMPVDPVPVHPQQHSSGFEREFMAFPVMPSPAGCRSSAFRTGASTASFRAWRCAAPSGAGGQCLAFAAAMPDQPMGLPPGQGAGFAPVDHRPVFVEAPQAVPPSAPADDGRGFARAFCEGAGLPPEWAEGVPPENLARLLGETMRAATSEVMLALRDRASAKQFVRVGERTMRAATDNNPLKFLPDPDQALEAMFLRPRAGFMTGTAGFDEALRDLRQHQAALFAALQPALMKLMGDLDPGAIEAGTEAGRFGANRKARAWETFVTRWDAKAAPHENGILDEFIQHFASAYRDALARGSGQIG</sequence>
<dbReference type="InterPro" id="IPR046883">
    <property type="entry name" value="T6SS_FHA_C"/>
</dbReference>
<dbReference type="EMBL" id="JAUFRC010000002">
    <property type="protein sequence ID" value="MDN3713665.1"/>
    <property type="molecule type" value="Genomic_DNA"/>
</dbReference>
<dbReference type="InterPro" id="IPR017735">
    <property type="entry name" value="T6SS_FHA"/>
</dbReference>
<evidence type="ECO:0000313" key="2">
    <source>
        <dbReference type="EMBL" id="MDN3713665.1"/>
    </source>
</evidence>
<gene>
    <name evidence="2" type="primary">tagH</name>
    <name evidence="2" type="ORF">QWZ10_21410</name>
</gene>
<proteinExistence type="predicted"/>
<dbReference type="Gene3D" id="2.60.200.20">
    <property type="match status" value="1"/>
</dbReference>
<evidence type="ECO:0000313" key="3">
    <source>
        <dbReference type="Proteomes" id="UP001243846"/>
    </source>
</evidence>
<feature type="domain" description="FHA" evidence="1">
    <location>
        <begin position="28"/>
        <end position="78"/>
    </location>
</feature>